<sequence>MGRAFEFRKARKMKRWSAMAKAFTRIGKDIVMAVKEGGPDPDTNSRLRAVIQNAKSVNMPKDNIERAIKRASDKSQGDYKIVLFEGYAPHGIAVLVETATDNNNRTVANVRSYFNKCDGNLGTSGSVEFMFDHTCNFRIAKDNLDAEELELELIDFGAEEVFEDEDGIIIYAPFEAFGALQKELEGRDIEIISSGFEYIPQVTKTLSPEEAADVEKLLEKLEEDDDVQHVYHTMEETTEEEA</sequence>
<dbReference type="GO" id="GO:0003677">
    <property type="term" value="F:DNA binding"/>
    <property type="evidence" value="ECO:0007669"/>
    <property type="project" value="UniProtKB-UniRule"/>
</dbReference>
<dbReference type="PANTHER" id="PTHR12532:SF6">
    <property type="entry name" value="TRANSCRIPTIONAL REGULATORY PROTEIN YEBC-RELATED"/>
    <property type="match status" value="1"/>
</dbReference>
<dbReference type="InterPro" id="IPR026564">
    <property type="entry name" value="Transcrip_reg_TACO1-like_dom3"/>
</dbReference>
<reference evidence="9" key="1">
    <citation type="submission" date="2022-11" db="EMBL/GenBank/DDBJ databases">
        <title>Salinimicrobium profundisediminis sp. nov., isolated from deep-sea sediment of the Mariana Trench.</title>
        <authorList>
            <person name="Fu H."/>
        </authorList>
    </citation>
    <scope>NUCLEOTIDE SEQUENCE</scope>
    <source>
        <strain evidence="9">MT39</strain>
    </source>
</reference>
<dbReference type="InterPro" id="IPR029072">
    <property type="entry name" value="YebC-like"/>
</dbReference>
<dbReference type="PANTHER" id="PTHR12532">
    <property type="entry name" value="TRANSLATIONAL ACTIVATOR OF CYTOCHROME C OXIDASE 1"/>
    <property type="match status" value="1"/>
</dbReference>
<evidence type="ECO:0000256" key="1">
    <source>
        <dbReference type="ARBA" id="ARBA00008724"/>
    </source>
</evidence>
<evidence type="ECO:0000256" key="2">
    <source>
        <dbReference type="ARBA" id="ARBA00022490"/>
    </source>
</evidence>
<feature type="domain" description="TACO1/YebC-like N-terminal" evidence="8">
    <location>
        <begin position="4"/>
        <end position="73"/>
    </location>
</feature>
<keyword evidence="3 6" id="KW-0805">Transcription regulation</keyword>
<dbReference type="Proteomes" id="UP001148482">
    <property type="component" value="Unassembled WGS sequence"/>
</dbReference>
<dbReference type="NCBIfam" id="NF001030">
    <property type="entry name" value="PRK00110.1"/>
    <property type="match status" value="1"/>
</dbReference>
<keyword evidence="5 6" id="KW-0804">Transcription</keyword>
<dbReference type="AlphaFoldDB" id="A0A9X3D1W2"/>
<dbReference type="RefSeq" id="WP_266071211.1">
    <property type="nucleotide sequence ID" value="NZ_JAPJDA010000037.1"/>
</dbReference>
<evidence type="ECO:0000313" key="10">
    <source>
        <dbReference type="Proteomes" id="UP001148482"/>
    </source>
</evidence>
<comment type="subcellular location">
    <subcellularLocation>
        <location evidence="6">Cytoplasm</location>
    </subcellularLocation>
</comment>
<feature type="domain" description="TACO1/YebC-like second and third" evidence="7">
    <location>
        <begin position="79"/>
        <end position="234"/>
    </location>
</feature>
<dbReference type="NCBIfam" id="NF009044">
    <property type="entry name" value="PRK12378.1"/>
    <property type="match status" value="1"/>
</dbReference>
<evidence type="ECO:0000256" key="5">
    <source>
        <dbReference type="ARBA" id="ARBA00023163"/>
    </source>
</evidence>
<keyword evidence="10" id="KW-1185">Reference proteome</keyword>
<dbReference type="Gene3D" id="3.30.70.980">
    <property type="match status" value="2"/>
</dbReference>
<name>A0A9X3D1W2_9FLAO</name>
<evidence type="ECO:0000256" key="4">
    <source>
        <dbReference type="ARBA" id="ARBA00023125"/>
    </source>
</evidence>
<protein>
    <recommendedName>
        <fullName evidence="6">Probable transcriptional regulatory protein OQ279_16760</fullName>
    </recommendedName>
</protein>
<dbReference type="SUPFAM" id="SSF75625">
    <property type="entry name" value="YebC-like"/>
    <property type="match status" value="1"/>
</dbReference>
<accession>A0A9X3D1W2</accession>
<dbReference type="Pfam" id="PF20772">
    <property type="entry name" value="TACO1_YebC_N"/>
    <property type="match status" value="1"/>
</dbReference>
<dbReference type="Gene3D" id="1.10.10.200">
    <property type="match status" value="1"/>
</dbReference>
<dbReference type="NCBIfam" id="TIGR01033">
    <property type="entry name" value="YebC/PmpR family DNA-binding transcriptional regulator"/>
    <property type="match status" value="1"/>
</dbReference>
<dbReference type="GO" id="GO:0005829">
    <property type="term" value="C:cytosol"/>
    <property type="evidence" value="ECO:0007669"/>
    <property type="project" value="TreeGrafter"/>
</dbReference>
<keyword evidence="2 6" id="KW-0963">Cytoplasm</keyword>
<evidence type="ECO:0000313" key="9">
    <source>
        <dbReference type="EMBL" id="MCX2839799.1"/>
    </source>
</evidence>
<dbReference type="InterPro" id="IPR048300">
    <property type="entry name" value="TACO1_YebC-like_2nd/3rd_dom"/>
</dbReference>
<dbReference type="InterPro" id="IPR002876">
    <property type="entry name" value="Transcrip_reg_TACO1-like"/>
</dbReference>
<dbReference type="GO" id="GO:0006355">
    <property type="term" value="P:regulation of DNA-templated transcription"/>
    <property type="evidence" value="ECO:0007669"/>
    <property type="project" value="UniProtKB-UniRule"/>
</dbReference>
<dbReference type="InterPro" id="IPR049083">
    <property type="entry name" value="TACO1_YebC_N"/>
</dbReference>
<gene>
    <name evidence="9" type="ORF">OQ279_16760</name>
</gene>
<dbReference type="Pfam" id="PF01709">
    <property type="entry name" value="Transcrip_reg"/>
    <property type="match status" value="1"/>
</dbReference>
<dbReference type="FunFam" id="1.10.10.200:FF:000004">
    <property type="entry name" value="Probable transcriptional regulatory protein BSBG_02618"/>
    <property type="match status" value="1"/>
</dbReference>
<evidence type="ECO:0000256" key="6">
    <source>
        <dbReference type="HAMAP-Rule" id="MF_00693"/>
    </source>
</evidence>
<dbReference type="EMBL" id="JAPJDA010000037">
    <property type="protein sequence ID" value="MCX2839799.1"/>
    <property type="molecule type" value="Genomic_DNA"/>
</dbReference>
<evidence type="ECO:0000259" key="7">
    <source>
        <dbReference type="Pfam" id="PF01709"/>
    </source>
</evidence>
<evidence type="ECO:0000259" key="8">
    <source>
        <dbReference type="Pfam" id="PF20772"/>
    </source>
</evidence>
<comment type="similarity">
    <text evidence="1 6">Belongs to the TACO1 family.</text>
</comment>
<proteinExistence type="inferred from homology"/>
<evidence type="ECO:0000256" key="3">
    <source>
        <dbReference type="ARBA" id="ARBA00023015"/>
    </source>
</evidence>
<dbReference type="HAMAP" id="MF_00693">
    <property type="entry name" value="Transcrip_reg_TACO1"/>
    <property type="match status" value="1"/>
</dbReference>
<dbReference type="InterPro" id="IPR017856">
    <property type="entry name" value="Integrase-like_N"/>
</dbReference>
<organism evidence="9 10">
    <name type="scientific">Salinimicrobium profundisediminis</name>
    <dbReference type="NCBI Taxonomy" id="2994553"/>
    <lineage>
        <taxon>Bacteria</taxon>
        <taxon>Pseudomonadati</taxon>
        <taxon>Bacteroidota</taxon>
        <taxon>Flavobacteriia</taxon>
        <taxon>Flavobacteriales</taxon>
        <taxon>Flavobacteriaceae</taxon>
        <taxon>Salinimicrobium</taxon>
    </lineage>
</organism>
<comment type="caution">
    <text evidence="9">The sequence shown here is derived from an EMBL/GenBank/DDBJ whole genome shotgun (WGS) entry which is preliminary data.</text>
</comment>
<keyword evidence="4 6" id="KW-0238">DNA-binding</keyword>